<dbReference type="AlphaFoldDB" id="A0A9Q1CR03"/>
<dbReference type="EMBL" id="JAIZAY010000001">
    <property type="protein sequence ID" value="KAJ8049298.1"/>
    <property type="molecule type" value="Genomic_DNA"/>
</dbReference>
<sequence length="200" mass="22040">MTDEPQPNQGDNLQRPLGTAAVETEVPPNQENAQQPSTPTDELETGYDGEQPPPIEHPIGVNNPQVGQMAPSGPATGPTVTVAAIIHPTSENHDVPSTSSAGSLNLSEHCSASRTVLSQLCKPVKSQAKRRLTRKTERAEVLTSSPYKKTLEEKSKNTKMKRQRKTKNGGWKINQTAAKTPQSERRKLRRRRRMAMSCLW</sequence>
<evidence type="ECO:0000256" key="1">
    <source>
        <dbReference type="SAM" id="MobiDB-lite"/>
    </source>
</evidence>
<keyword evidence="3" id="KW-1185">Reference proteome</keyword>
<feature type="region of interest" description="Disordered" evidence="1">
    <location>
        <begin position="1"/>
        <end position="79"/>
    </location>
</feature>
<name>A0A9Q1CR03_HOLLE</name>
<accession>A0A9Q1CR03</accession>
<reference evidence="2" key="1">
    <citation type="submission" date="2021-10" db="EMBL/GenBank/DDBJ databases">
        <title>Tropical sea cucumber genome reveals ecological adaptation and Cuvierian tubules defense mechanism.</title>
        <authorList>
            <person name="Chen T."/>
        </authorList>
    </citation>
    <scope>NUCLEOTIDE SEQUENCE</scope>
    <source>
        <strain evidence="2">Nanhai2018</strain>
        <tissue evidence="2">Muscle</tissue>
    </source>
</reference>
<feature type="region of interest" description="Disordered" evidence="1">
    <location>
        <begin position="150"/>
        <end position="187"/>
    </location>
</feature>
<feature type="compositionally biased region" description="Polar residues" evidence="1">
    <location>
        <begin position="27"/>
        <end position="40"/>
    </location>
</feature>
<feature type="compositionally biased region" description="Basic residues" evidence="1">
    <location>
        <begin position="157"/>
        <end position="167"/>
    </location>
</feature>
<organism evidence="2 3">
    <name type="scientific">Holothuria leucospilota</name>
    <name type="common">Black long sea cucumber</name>
    <name type="synonym">Mertensiothuria leucospilota</name>
    <dbReference type="NCBI Taxonomy" id="206669"/>
    <lineage>
        <taxon>Eukaryota</taxon>
        <taxon>Metazoa</taxon>
        <taxon>Echinodermata</taxon>
        <taxon>Eleutherozoa</taxon>
        <taxon>Echinozoa</taxon>
        <taxon>Holothuroidea</taxon>
        <taxon>Aspidochirotacea</taxon>
        <taxon>Aspidochirotida</taxon>
        <taxon>Holothuriidae</taxon>
        <taxon>Holothuria</taxon>
    </lineage>
</organism>
<evidence type="ECO:0000313" key="2">
    <source>
        <dbReference type="EMBL" id="KAJ8049298.1"/>
    </source>
</evidence>
<feature type="compositionally biased region" description="Polar residues" evidence="1">
    <location>
        <begin position="1"/>
        <end position="12"/>
    </location>
</feature>
<proteinExistence type="predicted"/>
<gene>
    <name evidence="2" type="ORF">HOLleu_01981</name>
</gene>
<evidence type="ECO:0000313" key="3">
    <source>
        <dbReference type="Proteomes" id="UP001152320"/>
    </source>
</evidence>
<protein>
    <submittedName>
        <fullName evidence="2">Uncharacterized protein</fullName>
    </submittedName>
</protein>
<comment type="caution">
    <text evidence="2">The sequence shown here is derived from an EMBL/GenBank/DDBJ whole genome shotgun (WGS) entry which is preliminary data.</text>
</comment>
<dbReference type="Proteomes" id="UP001152320">
    <property type="component" value="Chromosome 1"/>
</dbReference>